<dbReference type="InterPro" id="IPR020616">
    <property type="entry name" value="Thiolase_N"/>
</dbReference>
<dbReference type="AlphaFoldDB" id="A0A502CJ98"/>
<accession>A0A502CJ98</accession>
<evidence type="ECO:0000256" key="5">
    <source>
        <dbReference type="ARBA" id="ARBA00037924"/>
    </source>
</evidence>
<evidence type="ECO:0000313" key="10">
    <source>
        <dbReference type="EMBL" id="TPG12802.1"/>
    </source>
</evidence>
<comment type="caution">
    <text evidence="10">The sequence shown here is derived from an EMBL/GenBank/DDBJ whole genome shotgun (WGS) entry which is preliminary data.</text>
</comment>
<evidence type="ECO:0000256" key="7">
    <source>
        <dbReference type="RuleBase" id="RU003557"/>
    </source>
</evidence>
<evidence type="ECO:0000256" key="6">
    <source>
        <dbReference type="PIRSR" id="PIRSR000429-1"/>
    </source>
</evidence>
<keyword evidence="4 7" id="KW-0012">Acyltransferase</keyword>
<dbReference type="GO" id="GO:0042619">
    <property type="term" value="P:poly-hydroxybutyrate biosynthetic process"/>
    <property type="evidence" value="ECO:0007669"/>
    <property type="project" value="UniProtKB-KW"/>
</dbReference>
<dbReference type="OrthoDB" id="7181944at2"/>
<feature type="active site" description="Proton acceptor" evidence="6">
    <location>
        <position position="380"/>
    </location>
</feature>
<keyword evidence="11" id="KW-1185">Reference proteome</keyword>
<dbReference type="Pfam" id="PF02803">
    <property type="entry name" value="Thiolase_C"/>
    <property type="match status" value="1"/>
</dbReference>
<evidence type="ECO:0000256" key="3">
    <source>
        <dbReference type="ARBA" id="ARBA00022752"/>
    </source>
</evidence>
<comment type="pathway">
    <text evidence="5">Metabolic intermediate biosynthesis; (R)-mevalonate biosynthesis; (R)-mevalonate from acetyl-CoA: step 1/3.</text>
</comment>
<dbReference type="EMBL" id="RCZK01000005">
    <property type="protein sequence ID" value="TPG12802.1"/>
    <property type="molecule type" value="Genomic_DNA"/>
</dbReference>
<dbReference type="PANTHER" id="PTHR18919:SF138">
    <property type="entry name" value="ACETYL-COA C-ACETYLTRANSFERASE"/>
    <property type="match status" value="1"/>
</dbReference>
<dbReference type="FunFam" id="3.40.47.10:FF:000010">
    <property type="entry name" value="Acetyl-CoA acetyltransferase (Thiolase)"/>
    <property type="match status" value="1"/>
</dbReference>
<sequence>MNTDPVVILSYARTPIGSFQGSLAGASATELGAAAVKGAVDRARVDGSDIDRIYMGCVLPAGLGQAPARQAAIKAGLPISVEATTVNKMCGSGMQAAIMGAEALAAGSVDLLVAGGMESMTNAPYLLAKHRAGARIGHDRIIDSMFLDGLEDAYEPGKAMGVFAEETAQEYQFTRGAQDDYAVTSLTRAQAAQRSGGFDREIVAVEVKGRKGVTIVDQDEQPLKGDIAKIPTLKAAFAKEGTITAANASSISDGAAALVMTRESVATAKGLTPIARVVASAAHAHEPSKFTTAPVDAINKVLDRAGWSVGDVDLFEVNEAFACVSMIAMRDLGIDHAKVNVNGGATALGHPIGASGARIVATLIAALQNRGLKKGVASLCIGGGEATAMAIELID</sequence>
<feature type="domain" description="Thiolase N-terminal" evidence="8">
    <location>
        <begin position="6"/>
        <end position="264"/>
    </location>
</feature>
<dbReference type="EC" id="2.3.1.16" evidence="10"/>
<keyword evidence="3" id="KW-0583">PHB biosynthesis</keyword>
<dbReference type="InterPro" id="IPR002155">
    <property type="entry name" value="Thiolase"/>
</dbReference>
<dbReference type="InterPro" id="IPR016039">
    <property type="entry name" value="Thiolase-like"/>
</dbReference>
<dbReference type="InterPro" id="IPR020610">
    <property type="entry name" value="Thiolase_AS"/>
</dbReference>
<evidence type="ECO:0000313" key="11">
    <source>
        <dbReference type="Proteomes" id="UP000318413"/>
    </source>
</evidence>
<dbReference type="Gene3D" id="3.40.47.10">
    <property type="match status" value="2"/>
</dbReference>
<name>A0A502CJ98_9SPHN</name>
<evidence type="ECO:0000256" key="1">
    <source>
        <dbReference type="ARBA" id="ARBA00010982"/>
    </source>
</evidence>
<feature type="active site" description="Acyl-thioester intermediate" evidence="6">
    <location>
        <position position="90"/>
    </location>
</feature>
<evidence type="ECO:0000256" key="2">
    <source>
        <dbReference type="ARBA" id="ARBA00022679"/>
    </source>
</evidence>
<keyword evidence="2 7" id="KW-0808">Transferase</keyword>
<protein>
    <submittedName>
        <fullName evidence="10">Acetyl-CoA C-acyltransferase</fullName>
        <ecNumber evidence="10">2.3.1.16</ecNumber>
    </submittedName>
</protein>
<dbReference type="CDD" id="cd00751">
    <property type="entry name" value="thiolase"/>
    <property type="match status" value="1"/>
</dbReference>
<dbReference type="PANTHER" id="PTHR18919">
    <property type="entry name" value="ACETYL-COA C-ACYLTRANSFERASE"/>
    <property type="match status" value="1"/>
</dbReference>
<dbReference type="Proteomes" id="UP000318413">
    <property type="component" value="Unassembled WGS sequence"/>
</dbReference>
<organism evidence="10 11">
    <name type="scientific">Sphingomonas oligophenolica</name>
    <dbReference type="NCBI Taxonomy" id="301154"/>
    <lineage>
        <taxon>Bacteria</taxon>
        <taxon>Pseudomonadati</taxon>
        <taxon>Pseudomonadota</taxon>
        <taxon>Alphaproteobacteria</taxon>
        <taxon>Sphingomonadales</taxon>
        <taxon>Sphingomonadaceae</taxon>
        <taxon>Sphingomonas</taxon>
    </lineage>
</organism>
<dbReference type="RefSeq" id="WP_140870626.1">
    <property type="nucleotide sequence ID" value="NZ_RCZK01000005.1"/>
</dbReference>
<comment type="similarity">
    <text evidence="1 7">Belongs to the thiolase-like superfamily. Thiolase family.</text>
</comment>
<evidence type="ECO:0000259" key="8">
    <source>
        <dbReference type="Pfam" id="PF00108"/>
    </source>
</evidence>
<evidence type="ECO:0000256" key="4">
    <source>
        <dbReference type="ARBA" id="ARBA00023315"/>
    </source>
</evidence>
<reference evidence="10 11" key="1">
    <citation type="journal article" date="2019" name="Environ. Microbiol.">
        <title>Species interactions and distinct microbial communities in high Arctic permafrost affected cryosols are associated with the CH4 and CO2 gas fluxes.</title>
        <authorList>
            <person name="Altshuler I."/>
            <person name="Hamel J."/>
            <person name="Turney S."/>
            <person name="Magnuson E."/>
            <person name="Levesque R."/>
            <person name="Greer C."/>
            <person name="Whyte L.G."/>
        </authorList>
    </citation>
    <scope>NUCLEOTIDE SEQUENCE [LARGE SCALE GENOMIC DNA]</scope>
    <source>
        <strain evidence="10 11">S5.1</strain>
    </source>
</reference>
<dbReference type="GO" id="GO:0003988">
    <property type="term" value="F:acetyl-CoA C-acyltransferase activity"/>
    <property type="evidence" value="ECO:0007669"/>
    <property type="project" value="UniProtKB-EC"/>
</dbReference>
<evidence type="ECO:0000259" key="9">
    <source>
        <dbReference type="Pfam" id="PF02803"/>
    </source>
</evidence>
<feature type="active site" description="Proton acceptor" evidence="6">
    <location>
        <position position="350"/>
    </location>
</feature>
<gene>
    <name evidence="10" type="ORF">EAH84_08555</name>
</gene>
<dbReference type="PIRSF" id="PIRSF000429">
    <property type="entry name" value="Ac-CoA_Ac_transf"/>
    <property type="match status" value="1"/>
</dbReference>
<dbReference type="InterPro" id="IPR020617">
    <property type="entry name" value="Thiolase_C"/>
</dbReference>
<dbReference type="PROSITE" id="PS00099">
    <property type="entry name" value="THIOLASE_3"/>
    <property type="match status" value="1"/>
</dbReference>
<dbReference type="Pfam" id="PF00108">
    <property type="entry name" value="Thiolase_N"/>
    <property type="match status" value="1"/>
</dbReference>
<dbReference type="GO" id="GO:0044281">
    <property type="term" value="P:small molecule metabolic process"/>
    <property type="evidence" value="ECO:0007669"/>
    <property type="project" value="UniProtKB-ARBA"/>
</dbReference>
<feature type="domain" description="Thiolase C-terminal" evidence="9">
    <location>
        <begin position="272"/>
        <end position="392"/>
    </location>
</feature>
<dbReference type="NCBIfam" id="TIGR01930">
    <property type="entry name" value="AcCoA-C-Actrans"/>
    <property type="match status" value="1"/>
</dbReference>
<dbReference type="SUPFAM" id="SSF53901">
    <property type="entry name" value="Thiolase-like"/>
    <property type="match status" value="2"/>
</dbReference>
<proteinExistence type="inferred from homology"/>